<evidence type="ECO:0000256" key="2">
    <source>
        <dbReference type="PROSITE-ProRule" id="PRU10007"/>
    </source>
</evidence>
<dbReference type="OrthoDB" id="310895at2759"/>
<dbReference type="AlphaFoldDB" id="A0A8H8QTS8"/>
<evidence type="ECO:0000313" key="7">
    <source>
        <dbReference type="Proteomes" id="UP000431533"/>
    </source>
</evidence>
<feature type="domain" description="Aldehyde dehydrogenase" evidence="5">
    <location>
        <begin position="40"/>
        <end position="451"/>
    </location>
</feature>
<dbReference type="Proteomes" id="UP000431533">
    <property type="component" value="Unassembled WGS sequence"/>
</dbReference>
<organism evidence="6 7">
    <name type="scientific">Lachnellula hyalina</name>
    <dbReference type="NCBI Taxonomy" id="1316788"/>
    <lineage>
        <taxon>Eukaryota</taxon>
        <taxon>Fungi</taxon>
        <taxon>Dikarya</taxon>
        <taxon>Ascomycota</taxon>
        <taxon>Pezizomycotina</taxon>
        <taxon>Leotiomycetes</taxon>
        <taxon>Helotiales</taxon>
        <taxon>Lachnaceae</taxon>
        <taxon>Lachnellula</taxon>
    </lineage>
</organism>
<dbReference type="Gene3D" id="3.40.605.10">
    <property type="entry name" value="Aldehyde Dehydrogenase, Chain A, domain 1"/>
    <property type="match status" value="1"/>
</dbReference>
<accession>A0A8H8QTS8</accession>
<dbReference type="InterPro" id="IPR016163">
    <property type="entry name" value="Ald_DH_C"/>
</dbReference>
<dbReference type="EMBL" id="QGMH01000479">
    <property type="protein sequence ID" value="TVY22070.1"/>
    <property type="molecule type" value="Genomic_DNA"/>
</dbReference>
<name>A0A8H8QTS8_9HELO</name>
<dbReference type="GO" id="GO:0004777">
    <property type="term" value="F:succinate-semialdehyde dehydrogenase (NAD+) activity"/>
    <property type="evidence" value="ECO:0007669"/>
    <property type="project" value="TreeGrafter"/>
</dbReference>
<gene>
    <name evidence="6" type="primary">vdh_1</name>
    <name evidence="6" type="ORF">LHYA1_G009248</name>
</gene>
<evidence type="ECO:0000256" key="1">
    <source>
        <dbReference type="ARBA" id="ARBA00023002"/>
    </source>
</evidence>
<protein>
    <submittedName>
        <fullName evidence="6">Vanillin dehydrogenase</fullName>
    </submittedName>
</protein>
<evidence type="ECO:0000256" key="3">
    <source>
        <dbReference type="RuleBase" id="RU003345"/>
    </source>
</evidence>
<dbReference type="InterPro" id="IPR016162">
    <property type="entry name" value="Ald_DH_N"/>
</dbReference>
<evidence type="ECO:0000259" key="5">
    <source>
        <dbReference type="Pfam" id="PF00171"/>
    </source>
</evidence>
<dbReference type="InterPro" id="IPR029510">
    <property type="entry name" value="Ald_DH_CS_GLU"/>
</dbReference>
<dbReference type="GO" id="GO:0009450">
    <property type="term" value="P:gamma-aminobutyric acid catabolic process"/>
    <property type="evidence" value="ECO:0007669"/>
    <property type="project" value="TreeGrafter"/>
</dbReference>
<feature type="active site" evidence="2">
    <location>
        <position position="275"/>
    </location>
</feature>
<keyword evidence="7" id="KW-1185">Reference proteome</keyword>
<comment type="similarity">
    <text evidence="3">Belongs to the aldehyde dehydrogenase family.</text>
</comment>
<feature type="compositionally biased region" description="Low complexity" evidence="4">
    <location>
        <begin position="371"/>
        <end position="395"/>
    </location>
</feature>
<dbReference type="InterPro" id="IPR015590">
    <property type="entry name" value="Aldehyde_DH_dom"/>
</dbReference>
<dbReference type="InterPro" id="IPR016161">
    <property type="entry name" value="Ald_DH/histidinol_DH"/>
</dbReference>
<evidence type="ECO:0000313" key="6">
    <source>
        <dbReference type="EMBL" id="TVY22070.1"/>
    </source>
</evidence>
<proteinExistence type="inferred from homology"/>
<comment type="caution">
    <text evidence="6">The sequence shown here is derived from an EMBL/GenBank/DDBJ whole genome shotgun (WGS) entry which is preliminary data.</text>
</comment>
<dbReference type="Gene3D" id="3.40.309.10">
    <property type="entry name" value="Aldehyde Dehydrogenase, Chain A, domain 2"/>
    <property type="match status" value="1"/>
</dbReference>
<dbReference type="GeneID" id="41989446"/>
<reference evidence="6 7" key="1">
    <citation type="submission" date="2018-05" db="EMBL/GenBank/DDBJ databases">
        <title>Genome sequencing and assembly of the regulated plant pathogen Lachnellula willkommii and related sister species for the development of diagnostic species identification markers.</title>
        <authorList>
            <person name="Giroux E."/>
            <person name="Bilodeau G."/>
        </authorList>
    </citation>
    <scope>NUCLEOTIDE SEQUENCE [LARGE SCALE GENOMIC DNA]</scope>
    <source>
        <strain evidence="6 7">CBS 185.66</strain>
    </source>
</reference>
<evidence type="ECO:0000256" key="4">
    <source>
        <dbReference type="SAM" id="MobiDB-lite"/>
    </source>
</evidence>
<feature type="region of interest" description="Disordered" evidence="4">
    <location>
        <begin position="1"/>
        <end position="63"/>
    </location>
</feature>
<dbReference type="SUPFAM" id="SSF53720">
    <property type="entry name" value="ALDH-like"/>
    <property type="match status" value="1"/>
</dbReference>
<sequence>MSTAEPPSKPLTMPTEAPPTNGNSSEMTTHPLLINNTPHQSPSSFPVHSPSDTTHLHNFSSASPSCTSDALSSASTAFPAWAALPPPTKRDIFLQAASLLKSRLPSLQATMTRETGASPSWAAFDTNLAIQILLDVSGRLSSLTGSIPTPSDPGTSALVYKEPYGVVLAIAPWNAPHILGMRSIIYPLAAGNTVIFKAHELSPLTHTALVTALHDAGLPPGVLTLLAHAPAQAAEVTRQLIEDPRVKKVNFTGSTNVGRVIAEMAGRCLKPVVLELGGKAPAIVWRDADVELAARECAVGAFLHGGQVCMSTERIIVHEDIAEDFQSAFKKAIGELGLDGKGCLINGASVLKNQHLVRDAVSQGATLIHGSLPSSSPSPDNQNQAQAQDQGHGAHMSPLVIKNPPLTSSIYSTESFGPTVSLYTISSETSALSLANDTSYGLSAAIFTSDLR</sequence>
<dbReference type="InterPro" id="IPR050740">
    <property type="entry name" value="Aldehyde_DH_Superfamily"/>
</dbReference>
<keyword evidence="1 3" id="KW-0560">Oxidoreductase</keyword>
<dbReference type="Pfam" id="PF00171">
    <property type="entry name" value="Aldedh"/>
    <property type="match status" value="1"/>
</dbReference>
<feature type="region of interest" description="Disordered" evidence="4">
    <location>
        <begin position="369"/>
        <end position="399"/>
    </location>
</feature>
<dbReference type="PANTHER" id="PTHR43353">
    <property type="entry name" value="SUCCINATE-SEMIALDEHYDE DEHYDROGENASE, MITOCHONDRIAL"/>
    <property type="match status" value="1"/>
</dbReference>
<feature type="compositionally biased region" description="Polar residues" evidence="4">
    <location>
        <begin position="18"/>
        <end position="63"/>
    </location>
</feature>
<feature type="non-terminal residue" evidence="6">
    <location>
        <position position="452"/>
    </location>
</feature>
<dbReference type="RefSeq" id="XP_031000858.1">
    <property type="nucleotide sequence ID" value="XM_031154151.1"/>
</dbReference>
<dbReference type="PROSITE" id="PS00687">
    <property type="entry name" value="ALDEHYDE_DEHYDR_GLU"/>
    <property type="match status" value="1"/>
</dbReference>
<dbReference type="PANTHER" id="PTHR43353:SF6">
    <property type="entry name" value="CYTOPLASMIC ALDEHYDE DEHYDROGENASE (EUROFUNG)"/>
    <property type="match status" value="1"/>
</dbReference>